<dbReference type="GO" id="GO:0102559">
    <property type="term" value="F:peptide chain release factor N(5)-glutamine methyltransferase activity"/>
    <property type="evidence" value="ECO:0007669"/>
    <property type="project" value="UniProtKB-EC"/>
</dbReference>
<dbReference type="InterPro" id="IPR002052">
    <property type="entry name" value="DNA_methylase_N6_adenine_CS"/>
</dbReference>
<feature type="binding site" evidence="5">
    <location>
        <position position="169"/>
    </location>
    <ligand>
        <name>S-adenosyl-L-methionine</name>
        <dbReference type="ChEBI" id="CHEBI:59789"/>
    </ligand>
</feature>
<dbReference type="Gene3D" id="1.10.8.10">
    <property type="entry name" value="DNA helicase RuvA subunit, C-terminal domain"/>
    <property type="match status" value="1"/>
</dbReference>
<dbReference type="InterPro" id="IPR019874">
    <property type="entry name" value="RF_methyltr_PrmC"/>
</dbReference>
<organism evidence="8 9">
    <name type="scientific">Candidatus Profftella armatura</name>
    <dbReference type="NCBI Taxonomy" id="669502"/>
    <lineage>
        <taxon>Bacteria</taxon>
        <taxon>Pseudomonadati</taxon>
        <taxon>Pseudomonadota</taxon>
        <taxon>Betaproteobacteria</taxon>
        <taxon>Candidatus Profftella</taxon>
    </lineage>
</organism>
<dbReference type="FunFam" id="3.40.50.150:FF:000053">
    <property type="entry name" value="Release factor glutamine methyltransferase"/>
    <property type="match status" value="1"/>
</dbReference>
<dbReference type="HOGENOM" id="CLU_018398_3_0_4"/>
<dbReference type="PANTHER" id="PTHR18895:SF74">
    <property type="entry name" value="MTRF1L RELEASE FACTOR GLUTAMINE METHYLTRANSFERASE"/>
    <property type="match status" value="1"/>
</dbReference>
<dbReference type="PANTHER" id="PTHR18895">
    <property type="entry name" value="HEMK METHYLTRANSFERASE"/>
    <property type="match status" value="1"/>
</dbReference>
<comment type="catalytic activity">
    <reaction evidence="4 5">
        <text>L-glutaminyl-[peptide chain release factor] + S-adenosyl-L-methionine = N(5)-methyl-L-glutaminyl-[peptide chain release factor] + S-adenosyl-L-homocysteine + H(+)</text>
        <dbReference type="Rhea" id="RHEA:42896"/>
        <dbReference type="Rhea" id="RHEA-COMP:10271"/>
        <dbReference type="Rhea" id="RHEA-COMP:10272"/>
        <dbReference type="ChEBI" id="CHEBI:15378"/>
        <dbReference type="ChEBI" id="CHEBI:30011"/>
        <dbReference type="ChEBI" id="CHEBI:57856"/>
        <dbReference type="ChEBI" id="CHEBI:59789"/>
        <dbReference type="ChEBI" id="CHEBI:61891"/>
        <dbReference type="EC" id="2.1.1.297"/>
    </reaction>
</comment>
<evidence type="ECO:0000313" key="8">
    <source>
        <dbReference type="EMBL" id="AGS06879.1"/>
    </source>
</evidence>
<dbReference type="Proteomes" id="UP000015216">
    <property type="component" value="Chromosome"/>
</dbReference>
<evidence type="ECO:0000256" key="4">
    <source>
        <dbReference type="ARBA" id="ARBA00048391"/>
    </source>
</evidence>
<dbReference type="Gene3D" id="3.40.50.150">
    <property type="entry name" value="Vaccinia Virus protein VP39"/>
    <property type="match status" value="1"/>
</dbReference>
<accession>S5R3V1</accession>
<dbReference type="STRING" id="669502.SSDC_00945"/>
<dbReference type="EC" id="2.1.1.297" evidence="5"/>
<dbReference type="Pfam" id="PF05175">
    <property type="entry name" value="MTS"/>
    <property type="match status" value="1"/>
</dbReference>
<gene>
    <name evidence="8" type="primary">hemK</name>
    <name evidence="5" type="synonym">prmC</name>
    <name evidence="8" type="ORF">SSDC_00945</name>
</gene>
<evidence type="ECO:0000259" key="6">
    <source>
        <dbReference type="Pfam" id="PF05175"/>
    </source>
</evidence>
<dbReference type="GO" id="GO:0032259">
    <property type="term" value="P:methylation"/>
    <property type="evidence" value="ECO:0007669"/>
    <property type="project" value="UniProtKB-KW"/>
</dbReference>
<evidence type="ECO:0000256" key="3">
    <source>
        <dbReference type="ARBA" id="ARBA00022691"/>
    </source>
</evidence>
<dbReference type="HAMAP" id="MF_02126">
    <property type="entry name" value="RF_methyltr_PrmC"/>
    <property type="match status" value="1"/>
</dbReference>
<dbReference type="GeneID" id="301553054"/>
<dbReference type="InterPro" id="IPR007848">
    <property type="entry name" value="Small_mtfrase_dom"/>
</dbReference>
<dbReference type="Pfam" id="PF17827">
    <property type="entry name" value="PrmC_N"/>
    <property type="match status" value="1"/>
</dbReference>
<dbReference type="NCBIfam" id="TIGR03534">
    <property type="entry name" value="RF_mod_PrmC"/>
    <property type="match status" value="1"/>
</dbReference>
<comment type="function">
    <text evidence="5">Methylates the class 1 translation termination release factors RF1/PrfA and RF2/PrfB on the glutamine residue of the universally conserved GGQ motif.</text>
</comment>
<proteinExistence type="inferred from homology"/>
<dbReference type="InterPro" id="IPR050320">
    <property type="entry name" value="N5-glutamine_MTase"/>
</dbReference>
<sequence length="279" mass="31933">MLKKNTIFTVQKKSPLNIFETNILLKYVTRLSDVELIINNEKKLHKQEINILNKLIQRRILGEPIAYIIGKKEFYGLVLNITSDVLIPRPETELLVDLIVKKTFEKKIKLLEMGTGSGAIAIAIAIYSKNKIEIIATDISKFALKIAKKNAKKKLTKYNIPIKFIKSNWYNNLQNYKKLFNIIVANPPYIPKGDIHLNKGDLRFEPINALTDYSNGLSSIKEIVKNASKYLVKNGLLLIEHGYNQSNLVRKLLFKYGFSDIKSWRDLSGIERVTQGKIS</sequence>
<dbReference type="KEGG" id="ssdc:SSDC_00945"/>
<evidence type="ECO:0000259" key="7">
    <source>
        <dbReference type="Pfam" id="PF17827"/>
    </source>
</evidence>
<dbReference type="OrthoDB" id="9800643at2"/>
<feature type="binding site" evidence="5">
    <location>
        <position position="138"/>
    </location>
    <ligand>
        <name>S-adenosyl-L-methionine</name>
        <dbReference type="ChEBI" id="CHEBI:59789"/>
    </ligand>
</feature>
<feature type="binding site" evidence="5">
    <location>
        <begin position="114"/>
        <end position="118"/>
    </location>
    <ligand>
        <name>S-adenosyl-L-methionine</name>
        <dbReference type="ChEBI" id="CHEBI:59789"/>
    </ligand>
</feature>
<feature type="domain" description="Methyltransferase small" evidence="6">
    <location>
        <begin position="92"/>
        <end position="192"/>
    </location>
</feature>
<dbReference type="GO" id="GO:0003676">
    <property type="term" value="F:nucleic acid binding"/>
    <property type="evidence" value="ECO:0007669"/>
    <property type="project" value="InterPro"/>
</dbReference>
<evidence type="ECO:0000256" key="5">
    <source>
        <dbReference type="HAMAP-Rule" id="MF_02126"/>
    </source>
</evidence>
<keyword evidence="1 5" id="KW-0489">Methyltransferase</keyword>
<dbReference type="eggNOG" id="COG2890">
    <property type="taxonomic scope" value="Bacteria"/>
</dbReference>
<evidence type="ECO:0000256" key="1">
    <source>
        <dbReference type="ARBA" id="ARBA00022603"/>
    </source>
</evidence>
<protein>
    <recommendedName>
        <fullName evidence="5">Release factor glutamine methyltransferase</fullName>
        <shortName evidence="5">RF MTase</shortName>
        <ecNumber evidence="5">2.1.1.297</ecNumber>
    </recommendedName>
    <alternativeName>
        <fullName evidence="5">N5-glutamine methyltransferase PrmC</fullName>
    </alternativeName>
    <alternativeName>
        <fullName evidence="5">Protein-(glutamine-N5) MTase PrmC</fullName>
    </alternativeName>
    <alternativeName>
        <fullName evidence="5">Protein-glutamine N-methyltransferase PrmC</fullName>
    </alternativeName>
</protein>
<keyword evidence="9" id="KW-1185">Reference proteome</keyword>
<feature type="domain" description="Release factor glutamine methyltransferase N-terminal" evidence="7">
    <location>
        <begin position="18"/>
        <end position="70"/>
    </location>
</feature>
<dbReference type="InterPro" id="IPR040758">
    <property type="entry name" value="PrmC_N"/>
</dbReference>
<keyword evidence="3 5" id="KW-0949">S-adenosyl-L-methionine</keyword>
<comment type="similarity">
    <text evidence="5">Belongs to the protein N5-glutamine methyltransferase family. PrmC subfamily.</text>
</comment>
<dbReference type="InterPro" id="IPR029063">
    <property type="entry name" value="SAM-dependent_MTases_sf"/>
</dbReference>
<evidence type="ECO:0000256" key="2">
    <source>
        <dbReference type="ARBA" id="ARBA00022679"/>
    </source>
</evidence>
<dbReference type="PATRIC" id="fig|669502.6.peg.183"/>
<dbReference type="NCBIfam" id="TIGR00536">
    <property type="entry name" value="hemK_fam"/>
    <property type="match status" value="1"/>
</dbReference>
<dbReference type="InterPro" id="IPR004556">
    <property type="entry name" value="HemK-like"/>
</dbReference>
<reference evidence="8 9" key="1">
    <citation type="journal article" date="2013" name="Curr. Biol.">
        <title>Defensive bacteriome symbiont with a drastically reduced genome.</title>
        <authorList>
            <person name="Nakabachi A."/>
            <person name="Ueoka R."/>
            <person name="Oshima K."/>
            <person name="Teta R."/>
            <person name="Mangoni A."/>
            <person name="Gurgui M."/>
            <person name="Oldham N.J."/>
            <person name="van Echten-Deckert G."/>
            <person name="Okamura K."/>
            <person name="Yamamoto K."/>
            <person name="Inoue H."/>
            <person name="Ohkuma M."/>
            <person name="Hongoh Y."/>
            <person name="Miyagishima S.Y."/>
            <person name="Hattori M."/>
            <person name="Piel J."/>
            <person name="Fukatsu T."/>
        </authorList>
    </citation>
    <scope>NUCLEOTIDE SEQUENCE [LARGE SCALE GENOMIC DNA]</scope>
    <source>
        <strain evidence="8 9">DC</strain>
    </source>
</reference>
<evidence type="ECO:0000313" key="9">
    <source>
        <dbReference type="Proteomes" id="UP000015216"/>
    </source>
</evidence>
<name>S5R3V1_9PROT</name>
<feature type="binding site" evidence="5">
    <location>
        <position position="186"/>
    </location>
    <ligand>
        <name>S-adenosyl-L-methionine</name>
        <dbReference type="ChEBI" id="CHEBI:59789"/>
    </ligand>
</feature>
<dbReference type="SUPFAM" id="SSF53335">
    <property type="entry name" value="S-adenosyl-L-methionine-dependent methyltransferases"/>
    <property type="match status" value="1"/>
</dbReference>
<keyword evidence="2 5" id="KW-0808">Transferase</keyword>
<dbReference type="PROSITE" id="PS00092">
    <property type="entry name" value="N6_MTASE"/>
    <property type="match status" value="1"/>
</dbReference>
<dbReference type="EMBL" id="CP003468">
    <property type="protein sequence ID" value="AGS06879.1"/>
    <property type="molecule type" value="Genomic_DNA"/>
</dbReference>
<feature type="binding site" evidence="5">
    <location>
        <begin position="186"/>
        <end position="189"/>
    </location>
    <ligand>
        <name>substrate</name>
    </ligand>
</feature>
<dbReference type="AlphaFoldDB" id="S5R3V1"/>
<dbReference type="RefSeq" id="WP_020915454.1">
    <property type="nucleotide sequence ID" value="NC_021885.1"/>
</dbReference>